<dbReference type="PANTHER" id="PTHR47797:SF3">
    <property type="entry name" value="CYTOCHROME B561 DOMAIN-CONTAINING PROTEIN"/>
    <property type="match status" value="1"/>
</dbReference>
<reference evidence="3" key="1">
    <citation type="journal article" date="2021" name="IMA Fungus">
        <title>Genomic characterization of three marine fungi, including Emericellopsis atlantica sp. nov. with signatures of a generalist lifestyle and marine biomass degradation.</title>
        <authorList>
            <person name="Hagestad O.C."/>
            <person name="Hou L."/>
            <person name="Andersen J.H."/>
            <person name="Hansen E.H."/>
            <person name="Altermark B."/>
            <person name="Li C."/>
            <person name="Kuhnert E."/>
            <person name="Cox R.J."/>
            <person name="Crous P.W."/>
            <person name="Spatafora J.W."/>
            <person name="Lail K."/>
            <person name="Amirebrahimi M."/>
            <person name="Lipzen A."/>
            <person name="Pangilinan J."/>
            <person name="Andreopoulos W."/>
            <person name="Hayes R.D."/>
            <person name="Ng V."/>
            <person name="Grigoriev I.V."/>
            <person name="Jackson S.A."/>
            <person name="Sutton T.D.S."/>
            <person name="Dobson A.D.W."/>
            <person name="Rama T."/>
        </authorList>
    </citation>
    <scope>NUCLEOTIDE SEQUENCE</scope>
    <source>
        <strain evidence="3">TRa3180A</strain>
    </source>
</reference>
<sequence length="115" mass="12678">MRPSRSLSFFGAFLAIALAAENKAQYCHSSQSEPSSFCVAFYQFQNHTNQGTDLYLAFSALPTPLGGGWTAICIDESMAGSLMFLLWADKKRERVAVSVRTTSAHREPFVPNNLP</sequence>
<organism evidence="3 4">
    <name type="scientific">Calycina marina</name>
    <dbReference type="NCBI Taxonomy" id="1763456"/>
    <lineage>
        <taxon>Eukaryota</taxon>
        <taxon>Fungi</taxon>
        <taxon>Dikarya</taxon>
        <taxon>Ascomycota</taxon>
        <taxon>Pezizomycotina</taxon>
        <taxon>Leotiomycetes</taxon>
        <taxon>Helotiales</taxon>
        <taxon>Pezizellaceae</taxon>
        <taxon>Calycina</taxon>
    </lineage>
</organism>
<dbReference type="Pfam" id="PF16010">
    <property type="entry name" value="CDH-cyt"/>
    <property type="match status" value="1"/>
</dbReference>
<proteinExistence type="predicted"/>
<feature type="domain" description="Cellobiose dehydrogenase-like cytochrome" evidence="2">
    <location>
        <begin position="34"/>
        <end position="109"/>
    </location>
</feature>
<feature type="signal peptide" evidence="1">
    <location>
        <begin position="1"/>
        <end position="19"/>
    </location>
</feature>
<evidence type="ECO:0000256" key="1">
    <source>
        <dbReference type="SAM" id="SignalP"/>
    </source>
</evidence>
<evidence type="ECO:0000259" key="2">
    <source>
        <dbReference type="Pfam" id="PF16010"/>
    </source>
</evidence>
<dbReference type="PANTHER" id="PTHR47797">
    <property type="entry name" value="DEHYDROGENASE, PUTATIVE (AFU_ORTHOLOGUE AFUA_8G05805)-RELATED"/>
    <property type="match status" value="1"/>
</dbReference>
<dbReference type="AlphaFoldDB" id="A0A9P7Z9G1"/>
<dbReference type="OrthoDB" id="19261at2759"/>
<protein>
    <recommendedName>
        <fullName evidence="2">Cellobiose dehydrogenase-like cytochrome domain-containing protein</fullName>
    </recommendedName>
</protein>
<evidence type="ECO:0000313" key="3">
    <source>
        <dbReference type="EMBL" id="KAG9247747.1"/>
    </source>
</evidence>
<name>A0A9P7Z9G1_9HELO</name>
<gene>
    <name evidence="3" type="ORF">BJ878DRAFT_141236</name>
</gene>
<dbReference type="InterPro" id="IPR015920">
    <property type="entry name" value="Cellobiose_DH-like_cyt"/>
</dbReference>
<keyword evidence="4" id="KW-1185">Reference proteome</keyword>
<keyword evidence="1" id="KW-0732">Signal</keyword>
<accession>A0A9P7Z9G1</accession>
<dbReference type="SUPFAM" id="SSF49344">
    <property type="entry name" value="CBD9-like"/>
    <property type="match status" value="1"/>
</dbReference>
<comment type="caution">
    <text evidence="3">The sequence shown here is derived from an EMBL/GenBank/DDBJ whole genome shotgun (WGS) entry which is preliminary data.</text>
</comment>
<dbReference type="Proteomes" id="UP000887226">
    <property type="component" value="Unassembled WGS sequence"/>
</dbReference>
<dbReference type="EMBL" id="MU253764">
    <property type="protein sequence ID" value="KAG9247747.1"/>
    <property type="molecule type" value="Genomic_DNA"/>
</dbReference>
<evidence type="ECO:0000313" key="4">
    <source>
        <dbReference type="Proteomes" id="UP000887226"/>
    </source>
</evidence>
<feature type="chain" id="PRO_5040350145" description="Cellobiose dehydrogenase-like cytochrome domain-containing protein" evidence="1">
    <location>
        <begin position="20"/>
        <end position="115"/>
    </location>
</feature>
<dbReference type="Gene3D" id="2.60.40.1210">
    <property type="entry name" value="Cellobiose dehydrogenase, cytochrome domain"/>
    <property type="match status" value="1"/>
</dbReference>